<comment type="caution">
    <text evidence="1">The sequence shown here is derived from an EMBL/GenBank/DDBJ whole genome shotgun (WGS) entry which is preliminary data.</text>
</comment>
<name>A0ABW0U1A0_9BACL</name>
<dbReference type="Proteomes" id="UP001596071">
    <property type="component" value="Unassembled WGS sequence"/>
</dbReference>
<reference evidence="2" key="1">
    <citation type="journal article" date="2019" name="Int. J. Syst. Evol. Microbiol.">
        <title>The Global Catalogue of Microorganisms (GCM) 10K type strain sequencing project: providing services to taxonomists for standard genome sequencing and annotation.</title>
        <authorList>
            <consortium name="The Broad Institute Genomics Platform"/>
            <consortium name="The Broad Institute Genome Sequencing Center for Infectious Disease"/>
            <person name="Wu L."/>
            <person name="Ma J."/>
        </authorList>
    </citation>
    <scope>NUCLEOTIDE SEQUENCE [LARGE SCALE GENOMIC DNA]</scope>
    <source>
        <strain evidence="2">KACC 11299</strain>
    </source>
</reference>
<evidence type="ECO:0000313" key="2">
    <source>
        <dbReference type="Proteomes" id="UP001596071"/>
    </source>
</evidence>
<dbReference type="Pfam" id="PF07537">
    <property type="entry name" value="CamS"/>
    <property type="match status" value="1"/>
</dbReference>
<dbReference type="PIRSF" id="PIRSF012509">
    <property type="entry name" value="CamS"/>
    <property type="match status" value="1"/>
</dbReference>
<gene>
    <name evidence="1" type="ORF">ACFPTP_11505</name>
</gene>
<evidence type="ECO:0000313" key="1">
    <source>
        <dbReference type="EMBL" id="MFC5603848.1"/>
    </source>
</evidence>
<dbReference type="InterPro" id="IPR011426">
    <property type="entry name" value="CamS"/>
</dbReference>
<organism evidence="1 2">
    <name type="scientific">Sporosarcina koreensis</name>
    <dbReference type="NCBI Taxonomy" id="334735"/>
    <lineage>
        <taxon>Bacteria</taxon>
        <taxon>Bacillati</taxon>
        <taxon>Bacillota</taxon>
        <taxon>Bacilli</taxon>
        <taxon>Bacillales</taxon>
        <taxon>Caryophanaceae</taxon>
        <taxon>Sporosarcina</taxon>
    </lineage>
</organism>
<accession>A0ABW0U1A0</accession>
<dbReference type="CDD" id="cd13441">
    <property type="entry name" value="CamS_repeat_1"/>
    <property type="match status" value="1"/>
</dbReference>
<dbReference type="RefSeq" id="WP_381444990.1">
    <property type="nucleotide sequence ID" value="NZ_JBHSNP010000025.1"/>
</dbReference>
<protein>
    <submittedName>
        <fullName evidence="1">CamS family sex pheromone protein</fullName>
    </submittedName>
</protein>
<dbReference type="Gene3D" id="3.10.570.10">
    <property type="entry name" value="sex pheromone staph- cam373 precursor domain"/>
    <property type="match status" value="1"/>
</dbReference>
<keyword evidence="2" id="KW-1185">Reference proteome</keyword>
<dbReference type="EMBL" id="JBHSNP010000025">
    <property type="protein sequence ID" value="MFC5603848.1"/>
    <property type="molecule type" value="Genomic_DNA"/>
</dbReference>
<proteinExistence type="predicted"/>
<dbReference type="CDD" id="cd13440">
    <property type="entry name" value="CamS_repeat_2"/>
    <property type="match status" value="1"/>
</dbReference>
<sequence>MKRLFVLPGMAAVLLLGGCLPSIGPDKEEVIQENEEQVEETVMIPDVQIKDTYYKTLLPLKKSASRGLVVSNIHTKYDIGEAEEGLLRLSAQHFDPKNYFLQEGQYIDATTARAWLARSSTNKAGLNPPEAEGEDAEEKPIYLAHIIEQNYLTLTEDKKVRLSGVSIGLALNSVHYDKSGKEIEIKDPELEKQGIAMADQIVSRLRAKEGFQDIPIVIGLFKQEKKNAIVPGTYFATAFADKGKSSASGWKEVNERYVLLPAPADIDNYREINTNFSNFKQDIDNYFPSFVNVIGKGFFKDNRMQSLSIHIPIQFFGKSEVIGFTQFLTDHIKKYFPNIDVEVSITSVNGPEALIVKEAEDDEPFVHIYGY</sequence>
<dbReference type="PROSITE" id="PS51257">
    <property type="entry name" value="PROKAR_LIPOPROTEIN"/>
    <property type="match status" value="1"/>
</dbReference>